<feature type="transmembrane region" description="Helical" evidence="1">
    <location>
        <begin position="604"/>
        <end position="630"/>
    </location>
</feature>
<dbReference type="Pfam" id="PF23039">
    <property type="entry name" value="TMEM132_3rd"/>
    <property type="match status" value="1"/>
</dbReference>
<feature type="domain" description="Transmembrane protein TMEM132 cohesin-like" evidence="3">
    <location>
        <begin position="142"/>
        <end position="267"/>
    </location>
</feature>
<comment type="caution">
    <text evidence="5">The sequence shown here is derived from an EMBL/GenBank/DDBJ whole genome shotgun (WGS) entry which is preliminary data.</text>
</comment>
<dbReference type="AlphaFoldDB" id="A0AAE0RH28"/>
<accession>A0AAE0RH28</accession>
<dbReference type="EMBL" id="JAUCMX010000002">
    <property type="protein sequence ID" value="KAK3554062.1"/>
    <property type="molecule type" value="Genomic_DNA"/>
</dbReference>
<feature type="domain" description="Transmembrane protein TMEM132 sixth" evidence="4">
    <location>
        <begin position="374"/>
        <end position="476"/>
    </location>
</feature>
<reference evidence="5" key="1">
    <citation type="submission" date="2023-06" db="EMBL/GenBank/DDBJ databases">
        <title>Male Hemibagrus guttatus genome.</title>
        <authorList>
            <person name="Bian C."/>
        </authorList>
    </citation>
    <scope>NUCLEOTIDE SEQUENCE</scope>
    <source>
        <strain evidence="5">Male_cb2023</strain>
        <tissue evidence="5">Muscle</tissue>
    </source>
</reference>
<dbReference type="InterPro" id="IPR031437">
    <property type="entry name" value="Ig_TMEM132_4th"/>
</dbReference>
<dbReference type="Pfam" id="PF16070">
    <property type="entry name" value="Ig_TMEM132_4th"/>
    <property type="match status" value="1"/>
</dbReference>
<dbReference type="PANTHER" id="PTHR13388">
    <property type="entry name" value="DETONATOR, ISOFORM E"/>
    <property type="match status" value="1"/>
</dbReference>
<gene>
    <name evidence="5" type="ORF">QTP70_019181</name>
</gene>
<keyword evidence="1" id="KW-0472">Membrane</keyword>
<evidence type="ECO:0000259" key="2">
    <source>
        <dbReference type="Pfam" id="PF16070"/>
    </source>
</evidence>
<name>A0AAE0RH28_9TELE</name>
<evidence type="ECO:0000259" key="3">
    <source>
        <dbReference type="Pfam" id="PF23039"/>
    </source>
</evidence>
<dbReference type="Proteomes" id="UP001274896">
    <property type="component" value="Unassembled WGS sequence"/>
</dbReference>
<evidence type="ECO:0000313" key="6">
    <source>
        <dbReference type="Proteomes" id="UP001274896"/>
    </source>
</evidence>
<dbReference type="Pfam" id="PF23487">
    <property type="entry name" value="Ig_TMEM132_6th"/>
    <property type="match status" value="1"/>
</dbReference>
<organism evidence="5 6">
    <name type="scientific">Hemibagrus guttatus</name>
    <dbReference type="NCBI Taxonomy" id="175788"/>
    <lineage>
        <taxon>Eukaryota</taxon>
        <taxon>Metazoa</taxon>
        <taxon>Chordata</taxon>
        <taxon>Craniata</taxon>
        <taxon>Vertebrata</taxon>
        <taxon>Euteleostomi</taxon>
        <taxon>Actinopterygii</taxon>
        <taxon>Neopterygii</taxon>
        <taxon>Teleostei</taxon>
        <taxon>Ostariophysi</taxon>
        <taxon>Siluriformes</taxon>
        <taxon>Bagridae</taxon>
        <taxon>Hemibagrus</taxon>
    </lineage>
</organism>
<protein>
    <recommendedName>
        <fullName evidence="7">Transmembrane protein family 132 middle domain-containing protein</fullName>
    </recommendedName>
</protein>
<evidence type="ECO:0000313" key="5">
    <source>
        <dbReference type="EMBL" id="KAK3554062.1"/>
    </source>
</evidence>
<dbReference type="PANTHER" id="PTHR13388:SF29">
    <property type="entry name" value="TRANSMEMBRANE PROTEIN 132C ISOFORM X1"/>
    <property type="match status" value="1"/>
</dbReference>
<proteinExistence type="predicted"/>
<feature type="non-terminal residue" evidence="5">
    <location>
        <position position="1"/>
    </location>
</feature>
<keyword evidence="1" id="KW-1133">Transmembrane helix</keyword>
<keyword evidence="6" id="KW-1185">Reference proteome</keyword>
<evidence type="ECO:0000259" key="4">
    <source>
        <dbReference type="Pfam" id="PF23487"/>
    </source>
</evidence>
<keyword evidence="1" id="KW-0812">Transmembrane</keyword>
<dbReference type="InterPro" id="IPR055421">
    <property type="entry name" value="TMEM132_3rd"/>
</dbReference>
<sequence>FVFFSNICLLHHVHRKPPLGLCVVTMTLPKDWFKPEQTAQLYQSQRFRQRHPYRHWSRNRSPWRKNFPASLRAKPGFLSDMIQLYYSSIGSVTNHKISPPRCVADKQSQRNLYYIGSVDLPDKETKSNKQMQGFSCSSELEQDELWLNSDVLIYYNKGPVRAGQPVGVSLNIRTNFSGDFFNVKLKVKKGLLSLQAHPNKNSQLWAVKVEKTSGTKHETISIISQRTGTVLERSGTLALQLVACFLFEGLHRIFGVAMTIPVNWWVEDSMHDKPVSPHAAVTTFFSFSDREIVGIAPITVSNTIMNTAILSSQPVSLPVLVLAVGQDGTVSDITAAVNCQSTNEDIVKLISSQWDGVLGSADIIVTSEPVAPGDLTVHLVGGLGLSFSPSSSNPSVITATVTSHNTLYNDGQEASFSVWLQFGDDTATLLSAFSEIPFSLHLSSLAESVVAITPAPSQRVLAQGDGGGPLVKAELLVFACELVSTYNEMDEIKERGRTRKLAKGSGWIRVNLDADLWPLESEDSDFKINDVSDTFAELDTNVYRNSKQEQATLKYTNYDDNTSNDMISWDDFGKAVLKPTHEEDAMDFSPDVEKGRGNFANRELLFGVGAVLCLLCLSSLLFLVNFMPCVMRELGKRQRKGIRKQIEVKIFTQEEENDDKKSGEDGTW</sequence>
<feature type="domain" description="Transmembrane protein family 132 fourth" evidence="2">
    <location>
        <begin position="294"/>
        <end position="350"/>
    </location>
</feature>
<evidence type="ECO:0000256" key="1">
    <source>
        <dbReference type="SAM" id="Phobius"/>
    </source>
</evidence>
<dbReference type="InterPro" id="IPR055424">
    <property type="entry name" value="Ig_TMEM132_6th"/>
</dbReference>
<evidence type="ECO:0008006" key="7">
    <source>
        <dbReference type="Google" id="ProtNLM"/>
    </source>
</evidence>
<dbReference type="InterPro" id="IPR026307">
    <property type="entry name" value="TMEM132"/>
</dbReference>